<sequence>MGDLHLRLNQTQRVRLEAALHELQALAPAAAAVTFADNIPVNPEDTILKGHGTSDQDGEVVATVCGVVERVQNLVCVRTLRARYKPQKGDIIIGRVSEEEDGEDGVGGDGEGEVQAEEEKHEEAHSRVYQGEEEKKDRPQSDQ</sequence>
<dbReference type="PANTHER" id="PTHR21321">
    <property type="entry name" value="PNAS-3 RELATED"/>
    <property type="match status" value="1"/>
</dbReference>
<feature type="compositionally biased region" description="Basic and acidic residues" evidence="1">
    <location>
        <begin position="117"/>
        <end position="143"/>
    </location>
</feature>
<dbReference type="GO" id="GO:0071034">
    <property type="term" value="P:CUT catabolic process"/>
    <property type="evidence" value="ECO:0007669"/>
    <property type="project" value="TreeGrafter"/>
</dbReference>
<accession>M8BIR4</accession>
<evidence type="ECO:0000256" key="1">
    <source>
        <dbReference type="SAM" id="MobiDB-lite"/>
    </source>
</evidence>
<dbReference type="AlphaFoldDB" id="M8BIR4"/>
<protein>
    <submittedName>
        <fullName evidence="2">Uncharacterized protein</fullName>
    </submittedName>
</protein>
<dbReference type="GO" id="GO:0071038">
    <property type="term" value="P:TRAMP-dependent tRNA surveillance pathway"/>
    <property type="evidence" value="ECO:0007669"/>
    <property type="project" value="TreeGrafter"/>
</dbReference>
<dbReference type="InterPro" id="IPR026699">
    <property type="entry name" value="Exosome_RNA_bind1/RRP40/RRP4"/>
</dbReference>
<dbReference type="PANTHER" id="PTHR21321:SF4">
    <property type="entry name" value="EXOSOME COMPLEX COMPONENT RRP4"/>
    <property type="match status" value="1"/>
</dbReference>
<dbReference type="GO" id="GO:0000467">
    <property type="term" value="P:exonucleolytic trimming to generate mature 3'-end of 5.8S rRNA from tricistronic rRNA transcript (SSU-rRNA, 5.8S rRNA, LSU-rRNA)"/>
    <property type="evidence" value="ECO:0007669"/>
    <property type="project" value="TreeGrafter"/>
</dbReference>
<organism evidence="2">
    <name type="scientific">Aegilops tauschii</name>
    <name type="common">Tausch's goatgrass</name>
    <name type="synonym">Aegilops squarrosa</name>
    <dbReference type="NCBI Taxonomy" id="37682"/>
    <lineage>
        <taxon>Eukaryota</taxon>
        <taxon>Viridiplantae</taxon>
        <taxon>Streptophyta</taxon>
        <taxon>Embryophyta</taxon>
        <taxon>Tracheophyta</taxon>
        <taxon>Spermatophyta</taxon>
        <taxon>Magnoliopsida</taxon>
        <taxon>Liliopsida</taxon>
        <taxon>Poales</taxon>
        <taxon>Poaceae</taxon>
        <taxon>BOP clade</taxon>
        <taxon>Pooideae</taxon>
        <taxon>Triticodae</taxon>
        <taxon>Triticeae</taxon>
        <taxon>Triticinae</taxon>
        <taxon>Aegilops</taxon>
    </lineage>
</organism>
<dbReference type="GO" id="GO:0034475">
    <property type="term" value="P:U4 snRNA 3'-end processing"/>
    <property type="evidence" value="ECO:0007669"/>
    <property type="project" value="TreeGrafter"/>
</dbReference>
<dbReference type="GO" id="GO:0000176">
    <property type="term" value="C:nuclear exosome (RNase complex)"/>
    <property type="evidence" value="ECO:0007669"/>
    <property type="project" value="TreeGrafter"/>
</dbReference>
<dbReference type="GO" id="GO:0071051">
    <property type="term" value="P:poly(A)-dependent snoRNA 3'-end processing"/>
    <property type="evidence" value="ECO:0007669"/>
    <property type="project" value="TreeGrafter"/>
</dbReference>
<proteinExistence type="predicted"/>
<dbReference type="SUPFAM" id="SSF110324">
    <property type="entry name" value="Ribosomal L27 protein-like"/>
    <property type="match status" value="1"/>
</dbReference>
<dbReference type="GO" id="GO:0000177">
    <property type="term" value="C:cytoplasmic exosome (RNase complex)"/>
    <property type="evidence" value="ECO:0007669"/>
    <property type="project" value="TreeGrafter"/>
</dbReference>
<dbReference type="Gene3D" id="2.40.50.100">
    <property type="match status" value="1"/>
</dbReference>
<name>M8BIR4_AEGTA</name>
<dbReference type="GO" id="GO:0071035">
    <property type="term" value="P:nuclear polyadenylation-dependent rRNA catabolic process"/>
    <property type="evidence" value="ECO:0007669"/>
    <property type="project" value="TreeGrafter"/>
</dbReference>
<dbReference type="GO" id="GO:0003723">
    <property type="term" value="F:RNA binding"/>
    <property type="evidence" value="ECO:0007669"/>
    <property type="project" value="InterPro"/>
</dbReference>
<feature type="region of interest" description="Disordered" evidence="1">
    <location>
        <begin position="92"/>
        <end position="143"/>
    </location>
</feature>
<reference evidence="2" key="1">
    <citation type="submission" date="2015-06" db="UniProtKB">
        <authorList>
            <consortium name="EnsemblPlants"/>
        </authorList>
    </citation>
    <scope>IDENTIFICATION</scope>
</reference>
<dbReference type="EnsemblPlants" id="EMT06643">
    <property type="protein sequence ID" value="EMT06643"/>
    <property type="gene ID" value="F775_42511"/>
</dbReference>
<feature type="compositionally biased region" description="Acidic residues" evidence="1">
    <location>
        <begin position="98"/>
        <end position="116"/>
    </location>
</feature>
<evidence type="ECO:0000313" key="2">
    <source>
        <dbReference type="EnsemblPlants" id="EMT06643"/>
    </source>
</evidence>